<dbReference type="Proteomes" id="UP000722485">
    <property type="component" value="Unassembled WGS sequence"/>
</dbReference>
<dbReference type="FunFam" id="1.20.1250.20:FF:000078">
    <property type="entry name" value="MFS maltose transporter, putative"/>
    <property type="match status" value="1"/>
</dbReference>
<feature type="domain" description="Major facilitator superfamily (MFS) profile" evidence="10">
    <location>
        <begin position="60"/>
        <end position="506"/>
    </location>
</feature>
<keyword evidence="6 9" id="KW-0472">Membrane</keyword>
<comment type="caution">
    <text evidence="11">The sequence shown here is derived from an EMBL/GenBank/DDBJ whole genome shotgun (WGS) entry which is preliminary data.</text>
</comment>
<evidence type="ECO:0000259" key="10">
    <source>
        <dbReference type="PROSITE" id="PS50850"/>
    </source>
</evidence>
<feature type="compositionally biased region" description="Low complexity" evidence="8">
    <location>
        <begin position="555"/>
        <end position="566"/>
    </location>
</feature>
<keyword evidence="4 9" id="KW-0812">Transmembrane</keyword>
<accession>A0A9P5H696</accession>
<dbReference type="GO" id="GO:0016020">
    <property type="term" value="C:membrane"/>
    <property type="evidence" value="ECO:0007669"/>
    <property type="project" value="UniProtKB-SubCell"/>
</dbReference>
<feature type="region of interest" description="Disordered" evidence="8">
    <location>
        <begin position="1"/>
        <end position="20"/>
    </location>
</feature>
<keyword evidence="3 7" id="KW-0813">Transport</keyword>
<name>A0A9P5H696_9HYPO</name>
<feature type="transmembrane region" description="Helical" evidence="9">
    <location>
        <begin position="54"/>
        <end position="70"/>
    </location>
</feature>
<dbReference type="OrthoDB" id="6612291at2759"/>
<dbReference type="NCBIfam" id="TIGR00879">
    <property type="entry name" value="SP"/>
    <property type="match status" value="1"/>
</dbReference>
<feature type="transmembrane region" description="Helical" evidence="9">
    <location>
        <begin position="485"/>
        <end position="502"/>
    </location>
</feature>
<feature type="transmembrane region" description="Helical" evidence="9">
    <location>
        <begin position="234"/>
        <end position="255"/>
    </location>
</feature>
<dbReference type="InterPro" id="IPR050360">
    <property type="entry name" value="MFS_Sugar_Transporters"/>
</dbReference>
<dbReference type="InterPro" id="IPR020846">
    <property type="entry name" value="MFS_dom"/>
</dbReference>
<dbReference type="EMBL" id="JAANBB010000097">
    <property type="protein sequence ID" value="KAF7550503.1"/>
    <property type="molecule type" value="Genomic_DNA"/>
</dbReference>
<feature type="transmembrane region" description="Helical" evidence="9">
    <location>
        <begin position="137"/>
        <end position="156"/>
    </location>
</feature>
<comment type="similarity">
    <text evidence="2 7">Belongs to the major facilitator superfamily. Sugar transporter (TC 2.A.1.1) family.</text>
</comment>
<evidence type="ECO:0000256" key="5">
    <source>
        <dbReference type="ARBA" id="ARBA00022989"/>
    </source>
</evidence>
<reference evidence="11" key="1">
    <citation type="submission" date="2020-03" db="EMBL/GenBank/DDBJ databases">
        <title>Draft Genome Sequence of Cylindrodendrum hubeiense.</title>
        <authorList>
            <person name="Buettner E."/>
            <person name="Kellner H."/>
        </authorList>
    </citation>
    <scope>NUCLEOTIDE SEQUENCE</scope>
    <source>
        <strain evidence="11">IHI 201604</strain>
    </source>
</reference>
<evidence type="ECO:0000256" key="7">
    <source>
        <dbReference type="RuleBase" id="RU003346"/>
    </source>
</evidence>
<keyword evidence="5 9" id="KW-1133">Transmembrane helix</keyword>
<organism evidence="11 12">
    <name type="scientific">Cylindrodendrum hubeiense</name>
    <dbReference type="NCBI Taxonomy" id="595255"/>
    <lineage>
        <taxon>Eukaryota</taxon>
        <taxon>Fungi</taxon>
        <taxon>Dikarya</taxon>
        <taxon>Ascomycota</taxon>
        <taxon>Pezizomycotina</taxon>
        <taxon>Sordariomycetes</taxon>
        <taxon>Hypocreomycetidae</taxon>
        <taxon>Hypocreales</taxon>
        <taxon>Nectriaceae</taxon>
        <taxon>Cylindrodendrum</taxon>
    </lineage>
</organism>
<evidence type="ECO:0000256" key="8">
    <source>
        <dbReference type="SAM" id="MobiDB-lite"/>
    </source>
</evidence>
<feature type="transmembrane region" description="Helical" evidence="9">
    <location>
        <begin position="195"/>
        <end position="214"/>
    </location>
</feature>
<dbReference type="SUPFAM" id="SSF103473">
    <property type="entry name" value="MFS general substrate transporter"/>
    <property type="match status" value="1"/>
</dbReference>
<dbReference type="GO" id="GO:0005351">
    <property type="term" value="F:carbohydrate:proton symporter activity"/>
    <property type="evidence" value="ECO:0007669"/>
    <property type="project" value="TreeGrafter"/>
</dbReference>
<gene>
    <name evidence="11" type="ORF">G7Z17_g5669</name>
</gene>
<dbReference type="InterPro" id="IPR005828">
    <property type="entry name" value="MFS_sugar_transport-like"/>
</dbReference>
<feature type="region of interest" description="Disordered" evidence="8">
    <location>
        <begin position="555"/>
        <end position="575"/>
    </location>
</feature>
<protein>
    <recommendedName>
        <fullName evidence="10">Major facilitator superfamily (MFS) profile domain-containing protein</fullName>
    </recommendedName>
</protein>
<evidence type="ECO:0000256" key="2">
    <source>
        <dbReference type="ARBA" id="ARBA00010992"/>
    </source>
</evidence>
<evidence type="ECO:0000256" key="3">
    <source>
        <dbReference type="ARBA" id="ARBA00022448"/>
    </source>
</evidence>
<dbReference type="InterPro" id="IPR003663">
    <property type="entry name" value="Sugar/inositol_transpt"/>
</dbReference>
<evidence type="ECO:0000256" key="4">
    <source>
        <dbReference type="ARBA" id="ARBA00022692"/>
    </source>
</evidence>
<evidence type="ECO:0000313" key="12">
    <source>
        <dbReference type="Proteomes" id="UP000722485"/>
    </source>
</evidence>
<dbReference type="PROSITE" id="PS00217">
    <property type="entry name" value="SUGAR_TRANSPORT_2"/>
    <property type="match status" value="1"/>
</dbReference>
<dbReference type="InterPro" id="IPR005829">
    <property type="entry name" value="Sugar_transporter_CS"/>
</dbReference>
<evidence type="ECO:0000256" key="1">
    <source>
        <dbReference type="ARBA" id="ARBA00004141"/>
    </source>
</evidence>
<feature type="transmembrane region" description="Helical" evidence="9">
    <location>
        <begin position="380"/>
        <end position="402"/>
    </location>
</feature>
<proteinExistence type="inferred from homology"/>
<evidence type="ECO:0000256" key="6">
    <source>
        <dbReference type="ARBA" id="ARBA00023136"/>
    </source>
</evidence>
<sequence length="575" mass="63535">MAVQDEARTESGRKPAADHNEYGAYSPEVELIEAAVAATDAETLLPRKELFKRYWPAAVYSMLLSLALVMEGMDVGLINNFFAHPAYLARFGWPDADGVQHISTQWQGAIGAGNNIGSIFGLLINGYVQSRYGSRKVYMATMVIMGCTIFILFFSVNVQMLLAGNIICGIPWGVFQTLTTAYAAEICPAAMRGYLTAWVSMCWGAGSFLATGVLRGSLNLEGDTSWRVPYGIQWIWVPPLFIVGFLAPESPWYLIRRGRIDDAEKSLRRLARKGHYTEQSMAETLALMKHTNEMEKIEAADASYKDCFNGTNLRRTGIVCMAWVIQMLNGQSITQYAAIMLRSIGMSATNAFNYNMGIQSVNIAATTVAIVLMGRIGRRVFYLFGSMGIGACMLVVGIMGFAAPATRIAIPTAVFLIIVQCIFKVSLGPTTYVVVGETASSRVRAQTIVLGRAVYVCCGIVVQQINPRMLNSSSDAWNWGAKTGMLYFGLCFIWVIWIWLFLPETKNRSFADIDYLFQKKVGARQFSTTPIDLFEFTQPPSSKSLQFDEQVEHVTQPPATVPATAAEIQDDKRVQ</sequence>
<keyword evidence="12" id="KW-1185">Reference proteome</keyword>
<dbReference type="PROSITE" id="PS50850">
    <property type="entry name" value="MFS"/>
    <property type="match status" value="1"/>
</dbReference>
<evidence type="ECO:0000256" key="9">
    <source>
        <dbReference type="SAM" id="Phobius"/>
    </source>
</evidence>
<dbReference type="AlphaFoldDB" id="A0A9P5H696"/>
<dbReference type="PANTHER" id="PTHR48022:SF53">
    <property type="entry name" value="ALPHA-GLUCOSIDE TRANSPORTER, PUTATIVE (AFU_ORTHOLOGUE AFUA_3G01700)-RELATED"/>
    <property type="match status" value="1"/>
</dbReference>
<dbReference type="PANTHER" id="PTHR48022">
    <property type="entry name" value="PLASTIDIC GLUCOSE TRANSPORTER 4"/>
    <property type="match status" value="1"/>
</dbReference>
<feature type="transmembrane region" description="Helical" evidence="9">
    <location>
        <begin position="162"/>
        <end position="183"/>
    </location>
</feature>
<evidence type="ECO:0000313" key="11">
    <source>
        <dbReference type="EMBL" id="KAF7550503.1"/>
    </source>
</evidence>
<feature type="transmembrane region" description="Helical" evidence="9">
    <location>
        <begin position="447"/>
        <end position="465"/>
    </location>
</feature>
<dbReference type="InterPro" id="IPR036259">
    <property type="entry name" value="MFS_trans_sf"/>
</dbReference>
<feature type="transmembrane region" description="Helical" evidence="9">
    <location>
        <begin position="408"/>
        <end position="435"/>
    </location>
</feature>
<comment type="subcellular location">
    <subcellularLocation>
        <location evidence="1">Membrane</location>
        <topology evidence="1">Multi-pass membrane protein</topology>
    </subcellularLocation>
</comment>
<dbReference type="Pfam" id="PF00083">
    <property type="entry name" value="Sugar_tr"/>
    <property type="match status" value="1"/>
</dbReference>
<dbReference type="Gene3D" id="1.20.1250.20">
    <property type="entry name" value="MFS general substrate transporter like domains"/>
    <property type="match status" value="1"/>
</dbReference>